<proteinExistence type="inferred from homology"/>
<dbReference type="Proteomes" id="UP000601435">
    <property type="component" value="Unassembled WGS sequence"/>
</dbReference>
<dbReference type="PROSITE" id="PS00605">
    <property type="entry name" value="ATPASE_C"/>
    <property type="match status" value="1"/>
</dbReference>
<evidence type="ECO:0000256" key="7">
    <source>
        <dbReference type="ARBA" id="ARBA00022781"/>
    </source>
</evidence>
<feature type="transmembrane region" description="Helical" evidence="13">
    <location>
        <begin position="12"/>
        <end position="35"/>
    </location>
</feature>
<dbReference type="AlphaFoldDB" id="A0A812YQD6"/>
<evidence type="ECO:0000256" key="10">
    <source>
        <dbReference type="ARBA" id="ARBA00023136"/>
    </source>
</evidence>
<feature type="transmembrane region" description="Helical" evidence="13">
    <location>
        <begin position="47"/>
        <end position="64"/>
    </location>
</feature>
<feature type="transmembrane region" description="Helical" evidence="13">
    <location>
        <begin position="414"/>
        <end position="432"/>
    </location>
</feature>
<feature type="transmembrane region" description="Helical" evidence="13">
    <location>
        <begin position="377"/>
        <end position="402"/>
    </location>
</feature>
<dbReference type="PANTHER" id="PTHR11410">
    <property type="entry name" value="ATP SYNTHASE SUBUNIT A"/>
    <property type="match status" value="1"/>
</dbReference>
<dbReference type="EMBL" id="CAJNJA010042376">
    <property type="protein sequence ID" value="CAE7783481.1"/>
    <property type="molecule type" value="Genomic_DNA"/>
</dbReference>
<dbReference type="Pfam" id="PF09527">
    <property type="entry name" value="ATPase_gene1"/>
    <property type="match status" value="1"/>
</dbReference>
<organism evidence="14 15">
    <name type="scientific">Symbiodinium necroappetens</name>
    <dbReference type="NCBI Taxonomy" id="1628268"/>
    <lineage>
        <taxon>Eukaryota</taxon>
        <taxon>Sar</taxon>
        <taxon>Alveolata</taxon>
        <taxon>Dinophyceae</taxon>
        <taxon>Suessiales</taxon>
        <taxon>Symbiodiniaceae</taxon>
        <taxon>Symbiodinium</taxon>
    </lineage>
</organism>
<evidence type="ECO:0000256" key="5">
    <source>
        <dbReference type="ARBA" id="ARBA00022547"/>
    </source>
</evidence>
<dbReference type="CDD" id="cd00310">
    <property type="entry name" value="ATP-synt_Fo_a_6"/>
    <property type="match status" value="1"/>
</dbReference>
<evidence type="ECO:0000256" key="4">
    <source>
        <dbReference type="ARBA" id="ARBA00022448"/>
    </source>
</evidence>
<feature type="transmembrane region" description="Helical" evidence="13">
    <location>
        <begin position="273"/>
        <end position="293"/>
    </location>
</feature>
<dbReference type="InterPro" id="IPR000568">
    <property type="entry name" value="ATP_synth_F0_asu"/>
</dbReference>
<dbReference type="SUPFAM" id="SSF81336">
    <property type="entry name" value="F1F0 ATP synthase subunit A"/>
    <property type="match status" value="1"/>
</dbReference>
<keyword evidence="5" id="KW-0138">CF(0)</keyword>
<dbReference type="HAMAP" id="MF_01393">
    <property type="entry name" value="ATP_synth_a_bact"/>
    <property type="match status" value="1"/>
</dbReference>
<evidence type="ECO:0000256" key="2">
    <source>
        <dbReference type="ARBA" id="ARBA00006704"/>
    </source>
</evidence>
<dbReference type="InterPro" id="IPR035908">
    <property type="entry name" value="F0_ATP_A_sf"/>
</dbReference>
<feature type="transmembrane region" description="Helical" evidence="13">
    <location>
        <begin position="165"/>
        <end position="189"/>
    </location>
</feature>
<feature type="transmembrane region" description="Helical" evidence="13">
    <location>
        <begin position="105"/>
        <end position="126"/>
    </location>
</feature>
<dbReference type="InterPro" id="IPR020537">
    <property type="entry name" value="ATP_synth_F0_csu_DDCD_BS"/>
</dbReference>
<dbReference type="OrthoDB" id="5976622at2759"/>
<dbReference type="SUPFAM" id="SSF81333">
    <property type="entry name" value="F1F0 ATP synthase subunit C"/>
    <property type="match status" value="1"/>
</dbReference>
<keyword evidence="7" id="KW-0375">Hydrogen ion transport</keyword>
<evidence type="ECO:0000256" key="3">
    <source>
        <dbReference type="ARBA" id="ARBA00006810"/>
    </source>
</evidence>
<keyword evidence="9" id="KW-0406">Ion transport</keyword>
<feature type="transmembrane region" description="Helical" evidence="13">
    <location>
        <begin position="195"/>
        <end position="213"/>
    </location>
</feature>
<keyword evidence="8 13" id="KW-1133">Transmembrane helix</keyword>
<protein>
    <recommendedName>
        <fullName evidence="12">F-ATPase protein 6</fullName>
    </recommendedName>
</protein>
<evidence type="ECO:0000256" key="6">
    <source>
        <dbReference type="ARBA" id="ARBA00022692"/>
    </source>
</evidence>
<dbReference type="PROSITE" id="PS00449">
    <property type="entry name" value="ATPASE_A"/>
    <property type="match status" value="1"/>
</dbReference>
<dbReference type="GO" id="GO:0045259">
    <property type="term" value="C:proton-transporting ATP synthase complex"/>
    <property type="evidence" value="ECO:0007669"/>
    <property type="project" value="UniProtKB-KW"/>
</dbReference>
<keyword evidence="11" id="KW-0066">ATP synthesis</keyword>
<comment type="caution">
    <text evidence="14">The sequence shown here is derived from an EMBL/GenBank/DDBJ whole genome shotgun (WGS) entry which is preliminary data.</text>
</comment>
<dbReference type="NCBIfam" id="TIGR01131">
    <property type="entry name" value="ATP_synt_6_or_A"/>
    <property type="match status" value="1"/>
</dbReference>
<evidence type="ECO:0000256" key="9">
    <source>
        <dbReference type="ARBA" id="ARBA00023065"/>
    </source>
</evidence>
<dbReference type="Gene3D" id="1.20.120.220">
    <property type="entry name" value="ATP synthase, F0 complex, subunit A"/>
    <property type="match status" value="1"/>
</dbReference>
<reference evidence="14" key="1">
    <citation type="submission" date="2021-02" db="EMBL/GenBank/DDBJ databases">
        <authorList>
            <person name="Dougan E. K."/>
            <person name="Rhodes N."/>
            <person name="Thang M."/>
            <person name="Chan C."/>
        </authorList>
    </citation>
    <scope>NUCLEOTIDE SEQUENCE</scope>
</reference>
<name>A0A812YQD6_9DINO</name>
<keyword evidence="4" id="KW-0813">Transport</keyword>
<dbReference type="CDD" id="cd18121">
    <property type="entry name" value="ATP-synt_Fo_c"/>
    <property type="match status" value="1"/>
</dbReference>
<comment type="similarity">
    <text evidence="3">Belongs to the ATPase A chain family.</text>
</comment>
<feature type="transmembrane region" description="Helical" evidence="13">
    <location>
        <begin position="474"/>
        <end position="497"/>
    </location>
</feature>
<accession>A0A812YQD6</accession>
<evidence type="ECO:0000256" key="11">
    <source>
        <dbReference type="ARBA" id="ARBA00023310"/>
    </source>
</evidence>
<feature type="transmembrane region" description="Helical" evidence="13">
    <location>
        <begin position="335"/>
        <end position="357"/>
    </location>
</feature>
<feature type="transmembrane region" description="Helical" evidence="13">
    <location>
        <begin position="132"/>
        <end position="153"/>
    </location>
</feature>
<dbReference type="PANTHER" id="PTHR11410:SF0">
    <property type="entry name" value="ATP SYNTHASE SUBUNIT A"/>
    <property type="match status" value="1"/>
</dbReference>
<gene>
    <name evidence="14" type="primary">atpB2</name>
    <name evidence="14" type="ORF">SNEC2469_LOCUS22973</name>
</gene>
<keyword evidence="6 13" id="KW-0812">Transmembrane</keyword>
<evidence type="ECO:0000256" key="13">
    <source>
        <dbReference type="SAM" id="Phobius"/>
    </source>
</evidence>
<comment type="similarity">
    <text evidence="2">Belongs to the ATPase C chain family.</text>
</comment>
<evidence type="ECO:0000256" key="12">
    <source>
        <dbReference type="ARBA" id="ARBA00032954"/>
    </source>
</evidence>
<evidence type="ECO:0000313" key="15">
    <source>
        <dbReference type="Proteomes" id="UP000601435"/>
    </source>
</evidence>
<dbReference type="Pfam" id="PF00119">
    <property type="entry name" value="ATP-synt_A"/>
    <property type="match status" value="1"/>
</dbReference>
<dbReference type="InterPro" id="IPR023011">
    <property type="entry name" value="ATP_synth_F0_asu_AS"/>
</dbReference>
<evidence type="ECO:0000313" key="14">
    <source>
        <dbReference type="EMBL" id="CAE7783481.1"/>
    </source>
</evidence>
<dbReference type="InterPro" id="IPR035921">
    <property type="entry name" value="F/V-ATP_Csub_sf"/>
</dbReference>
<evidence type="ECO:0000256" key="8">
    <source>
        <dbReference type="ARBA" id="ARBA00022989"/>
    </source>
</evidence>
<dbReference type="InterPro" id="IPR032820">
    <property type="entry name" value="ATPase_put"/>
</dbReference>
<sequence length="539" mass="57095">MNDKNTQDERSQLMVMSGMGLEFAGSIIGMGFLGWLIDQWANTGKTWTIVFAVMGIIGGGYNFLKRARTYAKRQDAIYRAKHARPPATEKPPKEREIALPVGRMIGRALVAFSIVLLVGGGVAVLFGTDAVIGVAMGGVASLVASIAGLLMIGPTKHRPVASWHGLLFAAQAISLPITATIALALLYSATQPSRMAALPVAAVVFITVWIVFAKAYGRAAAGSQSDPPCLLTFSRKAEQMTFGHIITLAAGDNPLGHVLDKPLLGDVITMNTLTMALLAVALVVILSGFAGRIGTGDESEGNERYITKGRFAQMFEVIVLYLRDTVIRPQLGKQANTFTPFLLTLFFFILINNLMGLVPLLDLQHFFGALFLDDPGFAVVGGTATGRLAVTGGLAVIAFILWHINSFRKIGVKGWAHHFLGGGPLYLAPIMVPVELMGTFVKPFALALRLFANMTAGHVLLAVLIGFTLKGFGSLGLVGGTPIALVSILSGVAIMFLELFAMARQPEASGTISTNMLIAAALVEGATLFAVLGGFLALL</sequence>
<feature type="transmembrane region" description="Helical" evidence="13">
    <location>
        <begin position="517"/>
        <end position="538"/>
    </location>
</feature>
<comment type="subcellular location">
    <subcellularLocation>
        <location evidence="1">Membrane</location>
        <topology evidence="1">Multi-pass membrane protein</topology>
    </subcellularLocation>
</comment>
<evidence type="ECO:0000256" key="1">
    <source>
        <dbReference type="ARBA" id="ARBA00004141"/>
    </source>
</evidence>
<keyword evidence="10 13" id="KW-0472">Membrane</keyword>
<keyword evidence="15" id="KW-1185">Reference proteome</keyword>
<feature type="transmembrane region" description="Helical" evidence="13">
    <location>
        <begin position="444"/>
        <end position="467"/>
    </location>
</feature>
<dbReference type="InterPro" id="IPR045083">
    <property type="entry name" value="ATP_synth_F0_asu_bact/mt"/>
</dbReference>
<dbReference type="GO" id="GO:0046933">
    <property type="term" value="F:proton-transporting ATP synthase activity, rotational mechanism"/>
    <property type="evidence" value="ECO:0007669"/>
    <property type="project" value="TreeGrafter"/>
</dbReference>